<gene>
    <name evidence="2" type="ORF">TPAR_02830</name>
</gene>
<feature type="region of interest" description="Disordered" evidence="1">
    <location>
        <begin position="582"/>
        <end position="614"/>
    </location>
</feature>
<dbReference type="Proteomes" id="UP000237481">
    <property type="component" value="Unassembled WGS sequence"/>
</dbReference>
<keyword evidence="3" id="KW-1185">Reference proteome</keyword>
<proteinExistence type="predicted"/>
<evidence type="ECO:0000313" key="2">
    <source>
        <dbReference type="EMBL" id="POR36973.1"/>
    </source>
</evidence>
<feature type="compositionally biased region" description="Pro residues" evidence="1">
    <location>
        <begin position="591"/>
        <end position="602"/>
    </location>
</feature>
<accession>A0A2S4L3F5</accession>
<dbReference type="AlphaFoldDB" id="A0A2S4L3F5"/>
<sequence length="761" mass="82834">MQYVEVIFYHEPSHKPPSPLCRILEHAQRPAQLGKHLLALALRRAQRRDGAARPDAPHLARPRLAVVRGSRLVVPAEHGADGDAPVAPALDVEVPDDARVDAALGGLHGAQDLAAALLGRARHAARGQRRREHVHAGKGELGLGRLRAGPQLGGGQLAVDDGDHLEDAGVLLDAQQVRDCDASRAAHAVQVVAHEVHDHEVLGLLLGHVQDPLGLGERRHGVRLAHGALHRAHRAEALGVVREEPLRRAAEDGCAAEADEGAEGGGLPGAQGAVYLPGRAATRCVFERRGRLGAWFGCPRRVAVRMWPHVARHVVARRPSHGRLRRQTQLVRLAISYRILAATDIRLVLVRVRDAEAQPTTLVSNMLQQRLVGPLPRGLDARAPAPRVPPRMRALQHVHDVVDPRAVRLARGQRLDMRHTRPVVQHHAPGHPRQADIRPPVAPVPGHQPGAQRAQAHLVGDEAHEAARERGRLPPVVGRPPQPPELGYDVPGRPRVVLPVAERDALAFFVVARRRRLAQRDVVVADVGLVHVERQDRVPRQRVAVDGARRVQDDGVGGAQAQAQDLGHLGRVHAVGQLDLPAGVSRREAPPRQPGLHVPPPATRREVPVRAQPRQGVGGRIEAVRVRDGAVDLAPRRLVPLERLLEPVPDDAVCRGLRAYRLRVVLDAPERPAGVPHRHEDALVALRRVVGVGLLQRPRQGHEVRRSRRRRPPRGVPLLLGDGVLADVGAQAVVQRRAEARHAVEDVRRRPAHGVDVAHHA</sequence>
<comment type="caution">
    <text evidence="2">The sequence shown here is derived from an EMBL/GenBank/DDBJ whole genome shotgun (WGS) entry which is preliminary data.</text>
</comment>
<protein>
    <submittedName>
        <fullName evidence="2">Uncharacterized protein</fullName>
    </submittedName>
</protein>
<name>A0A2S4L3F5_9HYPO</name>
<evidence type="ECO:0000256" key="1">
    <source>
        <dbReference type="SAM" id="MobiDB-lite"/>
    </source>
</evidence>
<evidence type="ECO:0000313" key="3">
    <source>
        <dbReference type="Proteomes" id="UP000237481"/>
    </source>
</evidence>
<feature type="compositionally biased region" description="Basic and acidic residues" evidence="1">
    <location>
        <begin position="459"/>
        <end position="472"/>
    </location>
</feature>
<dbReference type="EMBL" id="PKSG01000287">
    <property type="protein sequence ID" value="POR36973.1"/>
    <property type="molecule type" value="Genomic_DNA"/>
</dbReference>
<feature type="non-terminal residue" evidence="2">
    <location>
        <position position="761"/>
    </location>
</feature>
<feature type="region of interest" description="Disordered" evidence="1">
    <location>
        <begin position="424"/>
        <end position="490"/>
    </location>
</feature>
<reference evidence="2 3" key="1">
    <citation type="submission" date="2018-01" db="EMBL/GenBank/DDBJ databases">
        <title>Harnessing the power of phylogenomics to disentangle the directionality and signatures of interkingdom host jumping in the parasitic fungal genus Tolypocladium.</title>
        <authorList>
            <person name="Quandt C.A."/>
            <person name="Patterson W."/>
            <person name="Spatafora J.W."/>
        </authorList>
    </citation>
    <scope>NUCLEOTIDE SEQUENCE [LARGE SCALE GENOMIC DNA]</scope>
    <source>
        <strain evidence="2 3">NRBC 100945</strain>
    </source>
</reference>
<feature type="region of interest" description="Disordered" evidence="1">
    <location>
        <begin position="697"/>
        <end position="716"/>
    </location>
</feature>
<organism evidence="2 3">
    <name type="scientific">Tolypocladium paradoxum</name>
    <dbReference type="NCBI Taxonomy" id="94208"/>
    <lineage>
        <taxon>Eukaryota</taxon>
        <taxon>Fungi</taxon>
        <taxon>Dikarya</taxon>
        <taxon>Ascomycota</taxon>
        <taxon>Pezizomycotina</taxon>
        <taxon>Sordariomycetes</taxon>
        <taxon>Hypocreomycetidae</taxon>
        <taxon>Hypocreales</taxon>
        <taxon>Ophiocordycipitaceae</taxon>
        <taxon>Tolypocladium</taxon>
    </lineage>
</organism>